<evidence type="ECO:0000313" key="4">
    <source>
        <dbReference type="Proteomes" id="UP001596422"/>
    </source>
</evidence>
<comment type="caution">
    <text evidence="3">The sequence shown here is derived from an EMBL/GenBank/DDBJ whole genome shotgun (WGS) entry which is preliminary data.</text>
</comment>
<protein>
    <submittedName>
        <fullName evidence="3">DUF4136 domain-containing protein</fullName>
    </submittedName>
</protein>
<evidence type="ECO:0000313" key="3">
    <source>
        <dbReference type="EMBL" id="MFC6671799.1"/>
    </source>
</evidence>
<organism evidence="3 4">
    <name type="scientific">Marinobacterium aestuariivivens</name>
    <dbReference type="NCBI Taxonomy" id="1698799"/>
    <lineage>
        <taxon>Bacteria</taxon>
        <taxon>Pseudomonadati</taxon>
        <taxon>Pseudomonadota</taxon>
        <taxon>Gammaproteobacteria</taxon>
        <taxon>Oceanospirillales</taxon>
        <taxon>Oceanospirillaceae</taxon>
        <taxon>Marinobacterium</taxon>
    </lineage>
</organism>
<evidence type="ECO:0000259" key="2">
    <source>
        <dbReference type="Pfam" id="PF13590"/>
    </source>
</evidence>
<feature type="domain" description="DUF4136" evidence="2">
    <location>
        <begin position="23"/>
        <end position="177"/>
    </location>
</feature>
<dbReference type="RefSeq" id="WP_379910290.1">
    <property type="nucleotide sequence ID" value="NZ_JBHSWE010000001.1"/>
</dbReference>
<proteinExistence type="predicted"/>
<keyword evidence="4" id="KW-1185">Reference proteome</keyword>
<evidence type="ECO:0000256" key="1">
    <source>
        <dbReference type="SAM" id="SignalP"/>
    </source>
</evidence>
<gene>
    <name evidence="3" type="ORF">ACFQDL_18325</name>
</gene>
<name>A0ABW2A361_9GAMM</name>
<dbReference type="Proteomes" id="UP001596422">
    <property type="component" value="Unassembled WGS sequence"/>
</dbReference>
<keyword evidence="1" id="KW-0732">Signal</keyword>
<feature type="signal peptide" evidence="1">
    <location>
        <begin position="1"/>
        <end position="19"/>
    </location>
</feature>
<reference evidence="4" key="1">
    <citation type="journal article" date="2019" name="Int. J. Syst. Evol. Microbiol.">
        <title>The Global Catalogue of Microorganisms (GCM) 10K type strain sequencing project: providing services to taxonomists for standard genome sequencing and annotation.</title>
        <authorList>
            <consortium name="The Broad Institute Genomics Platform"/>
            <consortium name="The Broad Institute Genome Sequencing Center for Infectious Disease"/>
            <person name="Wu L."/>
            <person name="Ma J."/>
        </authorList>
    </citation>
    <scope>NUCLEOTIDE SEQUENCE [LARGE SCALE GENOMIC DNA]</scope>
    <source>
        <strain evidence="4">NBRC 111756</strain>
    </source>
</reference>
<dbReference type="InterPro" id="IPR025411">
    <property type="entry name" value="DUF4136"/>
</dbReference>
<sequence>MLSRWSLILLLLFSLTGCAGQPVSVDYEPRAAFGLMKTFGWANGDSAELAAQNGLVDRRIRDAIAQQLKWHGYSETTAEPDFLVDYRLRDEQRLRYRTYYDDPFFWGHYRPFHGPAFSHTVAEPYPVRILTLDILDPQRRLVWRGSYSAAPWRADTPAERETAIQAQVQAILQHFPP</sequence>
<dbReference type="Pfam" id="PF13590">
    <property type="entry name" value="DUF4136"/>
    <property type="match status" value="1"/>
</dbReference>
<accession>A0ABW2A361</accession>
<dbReference type="PROSITE" id="PS51257">
    <property type="entry name" value="PROKAR_LIPOPROTEIN"/>
    <property type="match status" value="1"/>
</dbReference>
<dbReference type="Gene3D" id="3.30.160.670">
    <property type="match status" value="1"/>
</dbReference>
<dbReference type="EMBL" id="JBHSWE010000001">
    <property type="protein sequence ID" value="MFC6671799.1"/>
    <property type="molecule type" value="Genomic_DNA"/>
</dbReference>
<feature type="chain" id="PRO_5046321746" evidence="1">
    <location>
        <begin position="20"/>
        <end position="177"/>
    </location>
</feature>